<dbReference type="InterPro" id="IPR014238">
    <property type="entry name" value="Spore_YlmC/YmxH"/>
</dbReference>
<dbReference type="PaxDb" id="195103-CPF_1933"/>
<sequence>MSNNVRYLSEIERYEIININDGEKYSGLINNDVIIDEEGKLKYLIVNLGGGKFNLFNSDEYLEIEWENVKRIGAKTIILDVDSDMIKKTKL</sequence>
<dbReference type="Pfam" id="PF05239">
    <property type="entry name" value="PRC"/>
    <property type="match status" value="1"/>
</dbReference>
<keyword evidence="3" id="KW-1185">Reference proteome</keyword>
<dbReference type="EMBL" id="CP000246">
    <property type="protein sequence ID" value="ABG84979.1"/>
    <property type="molecule type" value="Genomic_DNA"/>
</dbReference>
<dbReference type="InterPro" id="IPR011033">
    <property type="entry name" value="PRC_barrel-like_sf"/>
</dbReference>
<dbReference type="AlphaFoldDB" id="A0A0H2YVM1"/>
<dbReference type="KEGG" id="cpf:CPF_1933"/>
<proteinExistence type="predicted"/>
<evidence type="ECO:0000313" key="2">
    <source>
        <dbReference type="EMBL" id="ABG84979.1"/>
    </source>
</evidence>
<organism evidence="2 3">
    <name type="scientific">Clostridium perfringens (strain ATCC 13124 / DSM 756 / JCM 1290 / NCIMB 6125 / NCTC 8237 / Type A)</name>
    <dbReference type="NCBI Taxonomy" id="195103"/>
    <lineage>
        <taxon>Bacteria</taxon>
        <taxon>Bacillati</taxon>
        <taxon>Bacillota</taxon>
        <taxon>Clostridia</taxon>
        <taxon>Eubacteriales</taxon>
        <taxon>Clostridiaceae</taxon>
        <taxon>Clostridium</taxon>
    </lineage>
</organism>
<dbReference type="PANTHER" id="PTHR40061:SF1">
    <property type="entry name" value="SPORULATION PROTEIN YLMC-RELATED"/>
    <property type="match status" value="1"/>
</dbReference>
<dbReference type="GeneID" id="93001783"/>
<dbReference type="Proteomes" id="UP000001823">
    <property type="component" value="Chromosome"/>
</dbReference>
<evidence type="ECO:0000259" key="1">
    <source>
        <dbReference type="Pfam" id="PF05239"/>
    </source>
</evidence>
<dbReference type="SUPFAM" id="SSF50346">
    <property type="entry name" value="PRC-barrel domain"/>
    <property type="match status" value="1"/>
</dbReference>
<dbReference type="Gene3D" id="2.30.30.240">
    <property type="entry name" value="PRC-barrel domain"/>
    <property type="match status" value="1"/>
</dbReference>
<dbReference type="HOGENOM" id="CLU_161336_2_0_9"/>
<feature type="domain" description="PRC-barrel" evidence="1">
    <location>
        <begin position="4"/>
        <end position="85"/>
    </location>
</feature>
<dbReference type="RefSeq" id="WP_003459765.1">
    <property type="nucleotide sequence ID" value="NC_008261.1"/>
</dbReference>
<dbReference type="NCBIfam" id="TIGR02888">
    <property type="entry name" value="spore_YlmC_YmxH"/>
    <property type="match status" value="1"/>
</dbReference>
<name>A0A0H2YVM1_CLOP1</name>
<dbReference type="InterPro" id="IPR027275">
    <property type="entry name" value="PRC-brl_dom"/>
</dbReference>
<reference evidence="2 3" key="1">
    <citation type="journal article" date="2006" name="Genome Res.">
        <title>Skewed genomic variability in strains of the toxigenic bacterial pathogen, Clostridium perfringens.</title>
        <authorList>
            <person name="Myers G.S."/>
            <person name="Rasko D.A."/>
            <person name="Cheung J.K."/>
            <person name="Ravel J."/>
            <person name="Seshadri R."/>
            <person name="Deboy R.T."/>
            <person name="Ren Q."/>
            <person name="Varga J."/>
            <person name="Awad M.M."/>
            <person name="Brinkac L.M."/>
            <person name="Daugherty S.C."/>
            <person name="Haft D.H."/>
            <person name="Dodson R.J."/>
            <person name="Madupu R."/>
            <person name="Nelson W.C."/>
            <person name="Rosovitz M.J."/>
            <person name="Sullivan S.A."/>
            <person name="Khouri H."/>
            <person name="Dimitrov G.I."/>
            <person name="Watkins K.L."/>
            <person name="Mulligan S."/>
            <person name="Benton J."/>
            <person name="Radune D."/>
            <person name="Fisher D.J."/>
            <person name="Atkins H.S."/>
            <person name="Hiscox T."/>
            <person name="Jost B.H."/>
            <person name="Billington S.J."/>
            <person name="Songer J.G."/>
            <person name="McClane B.A."/>
            <person name="Titball R.W."/>
            <person name="Rood J.I."/>
            <person name="Melville S.B."/>
            <person name="Paulsen I.T."/>
        </authorList>
    </citation>
    <scope>NUCLEOTIDE SEQUENCE [LARGE SCALE GENOMIC DNA]</scope>
    <source>
        <strain evidence="3">ATCC 13124 / DSM 756 / JCM 1290 / NCIMB 6125 / NCTC 8237 / S 107 / Type A</strain>
    </source>
</reference>
<dbReference type="eggNOG" id="COG1873">
    <property type="taxonomic scope" value="Bacteria"/>
</dbReference>
<accession>A0A0H2YVM1</accession>
<gene>
    <name evidence="2" type="ordered locus">CPF_1933</name>
</gene>
<evidence type="ECO:0000313" key="3">
    <source>
        <dbReference type="Proteomes" id="UP000001823"/>
    </source>
</evidence>
<protein>
    <submittedName>
        <fullName evidence="2">PRC-barrel domain protein</fullName>
    </submittedName>
</protein>
<dbReference type="STRING" id="195103.CPF_1933"/>
<dbReference type="PANTHER" id="PTHR40061">
    <property type="entry name" value="SPORULATION PROTEIN YLMC-RELATED"/>
    <property type="match status" value="1"/>
</dbReference>